<organism evidence="2 3">
    <name type="scientific">Turicimonas muris</name>
    <dbReference type="NCBI Taxonomy" id="1796652"/>
    <lineage>
        <taxon>Bacteria</taxon>
        <taxon>Pseudomonadati</taxon>
        <taxon>Pseudomonadota</taxon>
        <taxon>Betaproteobacteria</taxon>
        <taxon>Burkholderiales</taxon>
        <taxon>Sutterellaceae</taxon>
        <taxon>Turicimonas</taxon>
    </lineage>
</organism>
<evidence type="ECO:0008006" key="4">
    <source>
        <dbReference type="Google" id="ProtNLM"/>
    </source>
</evidence>
<dbReference type="EMBL" id="NHMP01000013">
    <property type="protein sequence ID" value="OXE44327.1"/>
    <property type="molecule type" value="Genomic_DNA"/>
</dbReference>
<comment type="caution">
    <text evidence="2">The sequence shown here is derived from an EMBL/GenBank/DDBJ whole genome shotgun (WGS) entry which is preliminary data.</text>
</comment>
<evidence type="ECO:0000313" key="3">
    <source>
        <dbReference type="Proteomes" id="UP000214610"/>
    </source>
</evidence>
<feature type="chain" id="PRO_5011248251" description="Outer membrane protein assembly factor BamC" evidence="1">
    <location>
        <begin position="25"/>
        <end position="391"/>
    </location>
</feature>
<evidence type="ECO:0000313" key="2">
    <source>
        <dbReference type="EMBL" id="OXE44327.1"/>
    </source>
</evidence>
<keyword evidence="3" id="KW-1185">Reference proteome</keyword>
<dbReference type="AlphaFoldDB" id="A0A227KA43"/>
<dbReference type="PROSITE" id="PS51257">
    <property type="entry name" value="PROKAR_LIPOPROTEIN"/>
    <property type="match status" value="1"/>
</dbReference>
<dbReference type="InterPro" id="IPR010653">
    <property type="entry name" value="NlpB/DapX"/>
</dbReference>
<sequence length="391" mass="43722">MGQFPVRTTLVMVLAASLSGCSYLGSTFTNEKIQYETTSTRAPLEVPPDLSQLPSDDRFVVPGKTQVVTATQISEIEEARRASSGAQTEVGVAPVLPSTVVAKIVKDGSDRYIQVNMAPDALWNAVLDFWPSVGLQVEREDPRAGIMETNWAENKANLPQDIIRATLGKILDSVYSTGERDRYRTRLERNAQGGTDIYITNRRMIEVYQNGRDGQTAWQPGAPDKELEAEMLTRLSLRLENEFNPKQKTRDEVDTSALKPVAAPEYMSKEIKGSDGKTEALVIDEPFDRAWRRVGVGLDRVGFNIEDRDRAAGTYFIRYLDPEYEAKKHSDEGLFTRWFGKEKAVEAPIYKVVLENNGDGKTRVTAAPESERTDPLSTSSRILNLLQEQVR</sequence>
<accession>A0A227KA43</accession>
<dbReference type="Pfam" id="PF06804">
    <property type="entry name" value="Lipoprotein_18"/>
    <property type="match status" value="1"/>
</dbReference>
<gene>
    <name evidence="2" type="ORF">ADH67_12420</name>
</gene>
<feature type="signal peptide" evidence="1">
    <location>
        <begin position="1"/>
        <end position="24"/>
    </location>
</feature>
<protein>
    <recommendedName>
        <fullName evidence="4">Outer membrane protein assembly factor BamC</fullName>
    </recommendedName>
</protein>
<dbReference type="Proteomes" id="UP000214610">
    <property type="component" value="Unassembled WGS sequence"/>
</dbReference>
<evidence type="ECO:0000256" key="1">
    <source>
        <dbReference type="SAM" id="SignalP"/>
    </source>
</evidence>
<proteinExistence type="predicted"/>
<dbReference type="GeneID" id="78363591"/>
<dbReference type="RefSeq" id="WP_066591735.1">
    <property type="nucleotide sequence ID" value="NZ_CAJTBZ010000029.1"/>
</dbReference>
<name>A0A227KA43_9BURK</name>
<keyword evidence="1" id="KW-0732">Signal</keyword>
<reference evidence="3" key="1">
    <citation type="submission" date="2017-05" db="EMBL/GenBank/DDBJ databases">
        <title>Improved OligoMM genomes.</title>
        <authorList>
            <person name="Garzetti D."/>
        </authorList>
    </citation>
    <scope>NUCLEOTIDE SEQUENCE [LARGE SCALE GENOMIC DNA]</scope>
    <source>
        <strain evidence="3">YL45</strain>
    </source>
</reference>
<dbReference type="Gene3D" id="3.30.310.170">
    <property type="entry name" value="Outer membrane protein assembly factor BamC"/>
    <property type="match status" value="1"/>
</dbReference>
<dbReference type="InterPro" id="IPR042268">
    <property type="entry name" value="BamC_C"/>
</dbReference>